<evidence type="ECO:0000313" key="1">
    <source>
        <dbReference type="EMBL" id="MDY3558380.1"/>
    </source>
</evidence>
<accession>A0ABU5ET94</accession>
<protein>
    <submittedName>
        <fullName evidence="1">Uncharacterized protein</fullName>
    </submittedName>
</protein>
<comment type="caution">
    <text evidence="1">The sequence shown here is derived from an EMBL/GenBank/DDBJ whole genome shotgun (WGS) entry which is preliminary data.</text>
</comment>
<dbReference type="RefSeq" id="WP_320685310.1">
    <property type="nucleotide sequence ID" value="NZ_JAXBLV010000027.1"/>
</dbReference>
<name>A0ABU5ET94_9BACT</name>
<evidence type="ECO:0000313" key="2">
    <source>
        <dbReference type="Proteomes" id="UP001272242"/>
    </source>
</evidence>
<proteinExistence type="predicted"/>
<reference evidence="2" key="1">
    <citation type="journal article" date="2023" name="Mar. Drugs">
        <title>Gemmata algarum, a Novel Planctomycete Isolated from an Algal Mat, Displays Antimicrobial Activity.</title>
        <authorList>
            <person name="Kumar G."/>
            <person name="Kallscheuer N."/>
            <person name="Kashif M."/>
            <person name="Ahamad S."/>
            <person name="Jagadeeshwari U."/>
            <person name="Pannikurungottu S."/>
            <person name="Haufschild T."/>
            <person name="Kabuu M."/>
            <person name="Sasikala C."/>
            <person name="Jogler C."/>
            <person name="Ramana C."/>
        </authorList>
    </citation>
    <scope>NUCLEOTIDE SEQUENCE [LARGE SCALE GENOMIC DNA]</scope>
    <source>
        <strain evidence="2">JC673</strain>
    </source>
</reference>
<dbReference type="EMBL" id="JAXBLV010000027">
    <property type="protein sequence ID" value="MDY3558380.1"/>
    <property type="molecule type" value="Genomic_DNA"/>
</dbReference>
<sequence>MKTRAHVKWLLGVMSEIPLDADHHAVAESLITELEDDGDDEHYQVAAGYDQWSLTIGTSGMAVLDDLSEIYSESGIAPQSLYLWLPSRAAGVSLLEAMLRGEMETVRRLGWVTEDQLPPQTVQVFRSG</sequence>
<gene>
    <name evidence="1" type="ORF">R5W23_005473</name>
</gene>
<dbReference type="Proteomes" id="UP001272242">
    <property type="component" value="Unassembled WGS sequence"/>
</dbReference>
<keyword evidence="2" id="KW-1185">Reference proteome</keyword>
<organism evidence="1 2">
    <name type="scientific">Gemmata algarum</name>
    <dbReference type="NCBI Taxonomy" id="2975278"/>
    <lineage>
        <taxon>Bacteria</taxon>
        <taxon>Pseudomonadati</taxon>
        <taxon>Planctomycetota</taxon>
        <taxon>Planctomycetia</taxon>
        <taxon>Gemmatales</taxon>
        <taxon>Gemmataceae</taxon>
        <taxon>Gemmata</taxon>
    </lineage>
</organism>